<proteinExistence type="predicted"/>
<gene>
    <name evidence="1" type="ORF">J2S75_001545</name>
</gene>
<organism evidence="1 2">
    <name type="scientific">Ancylobacter polymorphus</name>
    <dbReference type="NCBI Taxonomy" id="223390"/>
    <lineage>
        <taxon>Bacteria</taxon>
        <taxon>Pseudomonadati</taxon>
        <taxon>Pseudomonadota</taxon>
        <taxon>Alphaproteobacteria</taxon>
        <taxon>Hyphomicrobiales</taxon>
        <taxon>Xanthobacteraceae</taxon>
        <taxon>Ancylobacter</taxon>
    </lineage>
</organism>
<protein>
    <submittedName>
        <fullName evidence="1">Uncharacterized protein</fullName>
    </submittedName>
</protein>
<comment type="caution">
    <text evidence="1">The sequence shown here is derived from an EMBL/GenBank/DDBJ whole genome shotgun (WGS) entry which is preliminary data.</text>
</comment>
<dbReference type="EMBL" id="JAUSUI010000003">
    <property type="protein sequence ID" value="MDQ0302517.1"/>
    <property type="molecule type" value="Genomic_DNA"/>
</dbReference>
<sequence length="43" mass="4850">MPAGALMKYKRLSSGWAMMVPLHRASGARHSFARRAKVKNIHE</sequence>
<dbReference type="Proteomes" id="UP001224682">
    <property type="component" value="Unassembled WGS sequence"/>
</dbReference>
<accession>A0ABU0B9L5</accession>
<evidence type="ECO:0000313" key="1">
    <source>
        <dbReference type="EMBL" id="MDQ0302517.1"/>
    </source>
</evidence>
<name>A0ABU0B9L5_9HYPH</name>
<keyword evidence="2" id="KW-1185">Reference proteome</keyword>
<reference evidence="1 2" key="1">
    <citation type="submission" date="2023-07" db="EMBL/GenBank/DDBJ databases">
        <title>Genomic Encyclopedia of Type Strains, Phase IV (KMG-IV): sequencing the most valuable type-strain genomes for metagenomic binning, comparative biology and taxonomic classification.</title>
        <authorList>
            <person name="Goeker M."/>
        </authorList>
    </citation>
    <scope>NUCLEOTIDE SEQUENCE [LARGE SCALE GENOMIC DNA]</scope>
    <source>
        <strain evidence="1 2">DSM 2457</strain>
    </source>
</reference>
<evidence type="ECO:0000313" key="2">
    <source>
        <dbReference type="Proteomes" id="UP001224682"/>
    </source>
</evidence>